<name>A0A098B496_DESHA</name>
<dbReference type="Pfam" id="PF09163">
    <property type="entry name" value="Form-deh_trans"/>
    <property type="match status" value="1"/>
</dbReference>
<proteinExistence type="predicted"/>
<dbReference type="PANTHER" id="PTHR43545">
    <property type="entry name" value="FORMATE DEHYDROGENASE, NITRATE-INDUCIBLE, IRON-SULFUR SUBUNIT"/>
    <property type="match status" value="1"/>
</dbReference>
<dbReference type="GO" id="GO:0051539">
    <property type="term" value="F:4 iron, 4 sulfur cluster binding"/>
    <property type="evidence" value="ECO:0007669"/>
    <property type="project" value="UniProtKB-KW"/>
</dbReference>
<dbReference type="GO" id="GO:0030313">
    <property type="term" value="C:cell envelope"/>
    <property type="evidence" value="ECO:0007669"/>
    <property type="project" value="UniProtKB-SubCell"/>
</dbReference>
<feature type="binding site" evidence="7">
    <location>
        <position position="116"/>
    </location>
    <ligand>
        <name>[4Fe-4S] cluster</name>
        <dbReference type="ChEBI" id="CHEBI:49883"/>
        <label>3</label>
    </ligand>
</feature>
<keyword evidence="5 7" id="KW-0408">Iron</keyword>
<evidence type="ECO:0000256" key="1">
    <source>
        <dbReference type="ARBA" id="ARBA00004196"/>
    </source>
</evidence>
<dbReference type="GO" id="GO:0046872">
    <property type="term" value="F:metal ion binding"/>
    <property type="evidence" value="ECO:0007669"/>
    <property type="project" value="UniProtKB-KW"/>
</dbReference>
<dbReference type="GO" id="GO:0045333">
    <property type="term" value="P:cellular respiration"/>
    <property type="evidence" value="ECO:0007669"/>
    <property type="project" value="InterPro"/>
</dbReference>
<dbReference type="InterPro" id="IPR017900">
    <property type="entry name" value="4Fe4S_Fe_S_CS"/>
</dbReference>
<organism evidence="9">
    <name type="scientific">Desulfitobacterium hafniense</name>
    <name type="common">Desulfitobacterium frappieri</name>
    <dbReference type="NCBI Taxonomy" id="49338"/>
    <lineage>
        <taxon>Bacteria</taxon>
        <taxon>Bacillati</taxon>
        <taxon>Bacillota</taxon>
        <taxon>Clostridia</taxon>
        <taxon>Eubacteriales</taxon>
        <taxon>Desulfitobacteriaceae</taxon>
        <taxon>Desulfitobacterium</taxon>
    </lineage>
</organism>
<gene>
    <name evidence="9" type="ORF">DPCES_3323</name>
</gene>
<evidence type="ECO:0000256" key="7">
    <source>
        <dbReference type="PIRSR" id="PIRSR036298-50"/>
    </source>
</evidence>
<feature type="binding site" evidence="7">
    <location>
        <position position="133"/>
    </location>
    <ligand>
        <name>[4Fe-4S] cluster</name>
        <dbReference type="ChEBI" id="CHEBI:49883"/>
        <label>2</label>
    </ligand>
</feature>
<feature type="binding site" evidence="7">
    <location>
        <position position="86"/>
    </location>
    <ligand>
        <name>[4Fe-4S] cluster</name>
        <dbReference type="ChEBI" id="CHEBI:49883"/>
        <label>4</label>
    </ligand>
</feature>
<dbReference type="InterPro" id="IPR015246">
    <property type="entry name" value="Formate_DH_TM"/>
</dbReference>
<sequence length="271" mass="29620">MSKKMILVDTSKCTGCKACSAACKEWNELPAVKTSLVKSYQSTKDLDPNTYTYIAFDEKYENNTMLWMMRKAQCFHCADAACLKACSSEAISKTETGFTIIDEDKCIGCGYCVTNCPFDIPRIDQTTQKATKCTGCWERVENGLEPACVAICQPGTLTFGDDAEMMQKAEQRLSELKQRYPKANLYGKDVVGGTLYKYILLDTPESYGLPANPTVPFTLTLWKDIARPLGAIACGGAAAAVLVGTLVNVAKGNYSKEHFVEDDHQGKGGSL</sequence>
<feature type="domain" description="4Fe-4S ferredoxin-type" evidence="8">
    <location>
        <begin position="97"/>
        <end position="126"/>
    </location>
</feature>
<evidence type="ECO:0000256" key="5">
    <source>
        <dbReference type="ARBA" id="ARBA00023004"/>
    </source>
</evidence>
<feature type="binding site" evidence="7">
    <location>
        <position position="112"/>
    </location>
    <ligand>
        <name>[4Fe-4S] cluster</name>
        <dbReference type="ChEBI" id="CHEBI:49883"/>
        <label>4</label>
    </ligand>
</feature>
<feature type="binding site" evidence="7">
    <location>
        <position position="74"/>
    </location>
    <ligand>
        <name>[4Fe-4S] cluster</name>
        <dbReference type="ChEBI" id="CHEBI:49883"/>
        <label>3</label>
    </ligand>
</feature>
<dbReference type="GO" id="GO:0015944">
    <property type="term" value="P:formate oxidation"/>
    <property type="evidence" value="ECO:0007669"/>
    <property type="project" value="InterPro"/>
</dbReference>
<protein>
    <submittedName>
        <fullName evidence="9">Formate dehydrogenase iron-sulfur subunit FdhH</fullName>
    </submittedName>
</protein>
<evidence type="ECO:0000256" key="6">
    <source>
        <dbReference type="ARBA" id="ARBA00023014"/>
    </source>
</evidence>
<feature type="binding site" evidence="7">
    <location>
        <position position="82"/>
    </location>
    <ligand>
        <name>[4Fe-4S] cluster</name>
        <dbReference type="ChEBI" id="CHEBI:49883"/>
        <label>3</label>
    </ligand>
</feature>
<dbReference type="SUPFAM" id="SSF54862">
    <property type="entry name" value="4Fe-4S ferredoxins"/>
    <property type="match status" value="1"/>
</dbReference>
<feature type="binding site" evidence="7">
    <location>
        <position position="106"/>
    </location>
    <ligand>
        <name>[4Fe-4S] cluster</name>
        <dbReference type="ChEBI" id="CHEBI:49883"/>
        <label>4</label>
    </ligand>
</feature>
<dbReference type="EMBL" id="LK996017">
    <property type="protein sequence ID" value="CDX03210.1"/>
    <property type="molecule type" value="Genomic_DNA"/>
</dbReference>
<feature type="binding site" evidence="7">
    <location>
        <position position="23"/>
    </location>
    <ligand>
        <name>[4Fe-4S] cluster</name>
        <dbReference type="ChEBI" id="CHEBI:49883"/>
        <label>2</label>
    </ligand>
</feature>
<accession>A0A098B496</accession>
<dbReference type="AlphaFoldDB" id="A0A098B496"/>
<feature type="binding site" evidence="7">
    <location>
        <position position="148"/>
    </location>
    <ligand>
        <name>[4Fe-4S] cluster</name>
        <dbReference type="ChEBI" id="CHEBI:49883"/>
        <label>2</label>
    </ligand>
</feature>
<feature type="binding site" evidence="7">
    <location>
        <position position="109"/>
    </location>
    <ligand>
        <name>[4Fe-4S] cluster</name>
        <dbReference type="ChEBI" id="CHEBI:49883"/>
        <label>4</label>
    </ligand>
</feature>
<feature type="domain" description="4Fe-4S ferredoxin-type" evidence="8">
    <location>
        <begin position="4"/>
        <end position="34"/>
    </location>
</feature>
<dbReference type="PIRSF" id="PIRSF036298">
    <property type="entry name" value="FDH_4Fe4S"/>
    <property type="match status" value="1"/>
</dbReference>
<feature type="binding site" evidence="7">
    <location>
        <position position="152"/>
    </location>
    <ligand>
        <name>[4Fe-4S] cluster</name>
        <dbReference type="ChEBI" id="CHEBI:49883"/>
        <label>1</label>
    </ligand>
</feature>
<evidence type="ECO:0000256" key="3">
    <source>
        <dbReference type="ARBA" id="ARBA00022723"/>
    </source>
</evidence>
<keyword evidence="6 7" id="KW-0411">Iron-sulfur</keyword>
<keyword evidence="2 7" id="KW-0004">4Fe-4S</keyword>
<dbReference type="RefSeq" id="WP_011460849.1">
    <property type="nucleotide sequence ID" value="NZ_JAYFNZ010000001.1"/>
</dbReference>
<keyword evidence="4" id="KW-0677">Repeat</keyword>
<feature type="binding site" evidence="7">
    <location>
        <position position="13"/>
    </location>
    <ligand>
        <name>[4Fe-4S] cluster</name>
        <dbReference type="ChEBI" id="CHEBI:49883"/>
        <label>1</label>
    </ligand>
</feature>
<dbReference type="InterPro" id="IPR014603">
    <property type="entry name" value="Formate_DH_Fe-S_su"/>
</dbReference>
<dbReference type="PROSITE" id="PS51379">
    <property type="entry name" value="4FE4S_FER_2"/>
    <property type="match status" value="2"/>
</dbReference>
<dbReference type="InterPro" id="IPR051555">
    <property type="entry name" value="FDH_Electron_Transfer_Unit"/>
</dbReference>
<dbReference type="PATRIC" id="fig|49338.4.peg.3574"/>
<dbReference type="PROSITE" id="PS00198">
    <property type="entry name" value="4FE4S_FER_1"/>
    <property type="match status" value="1"/>
</dbReference>
<feature type="binding site" evidence="7">
    <location>
        <position position="77"/>
    </location>
    <ligand>
        <name>[4Fe-4S] cluster</name>
        <dbReference type="ChEBI" id="CHEBI:49883"/>
        <label>3</label>
    </ligand>
</feature>
<evidence type="ECO:0000313" key="9">
    <source>
        <dbReference type="EMBL" id="CDX03210.1"/>
    </source>
</evidence>
<comment type="subcellular location">
    <subcellularLocation>
        <location evidence="1">Cell envelope</location>
    </subcellularLocation>
</comment>
<dbReference type="Gene3D" id="3.30.70.20">
    <property type="match status" value="2"/>
</dbReference>
<reference evidence="9" key="1">
    <citation type="submission" date="2014-07" db="EMBL/GenBank/DDBJ databases">
        <authorList>
            <person name="Hornung V.Bastian."/>
        </authorList>
    </citation>
    <scope>NUCLEOTIDE SEQUENCE</scope>
    <source>
        <strain evidence="9">PCE-S</strain>
    </source>
</reference>
<comment type="cofactor">
    <cofactor evidence="7">
        <name>[4Fe-4S] cluster</name>
        <dbReference type="ChEBI" id="CHEBI:49883"/>
    </cofactor>
    <text evidence="7">Binds 4 [4Fe-4S] clusters per subunit.</text>
</comment>
<dbReference type="CDD" id="cd10562">
    <property type="entry name" value="FDH_b_like"/>
    <property type="match status" value="1"/>
</dbReference>
<evidence type="ECO:0000259" key="8">
    <source>
        <dbReference type="PROSITE" id="PS51379"/>
    </source>
</evidence>
<evidence type="ECO:0000256" key="2">
    <source>
        <dbReference type="ARBA" id="ARBA00022485"/>
    </source>
</evidence>
<keyword evidence="3 7" id="KW-0479">Metal-binding</keyword>
<feature type="binding site" evidence="7">
    <location>
        <position position="16"/>
    </location>
    <ligand>
        <name>[4Fe-4S] cluster</name>
        <dbReference type="ChEBI" id="CHEBI:49883"/>
        <label>1</label>
    </ligand>
</feature>
<feature type="binding site" evidence="7">
    <location>
        <position position="19"/>
    </location>
    <ligand>
        <name>[4Fe-4S] cluster</name>
        <dbReference type="ChEBI" id="CHEBI:49883"/>
        <label>1</label>
    </ligand>
</feature>
<dbReference type="InterPro" id="IPR017896">
    <property type="entry name" value="4Fe4S_Fe-S-bd"/>
</dbReference>
<dbReference type="Pfam" id="PF13247">
    <property type="entry name" value="Fer4_11"/>
    <property type="match status" value="1"/>
</dbReference>
<evidence type="ECO:0000256" key="4">
    <source>
        <dbReference type="ARBA" id="ARBA00022737"/>
    </source>
</evidence>
<dbReference type="PANTHER" id="PTHR43545:SF6">
    <property type="entry name" value="FORMATE DEHYDROGENASE, NITRATE-INDUCIBLE, IRON-SULFUR SUBUNIT"/>
    <property type="match status" value="1"/>
</dbReference>
<feature type="binding site" evidence="7">
    <location>
        <position position="136"/>
    </location>
    <ligand>
        <name>[4Fe-4S] cluster</name>
        <dbReference type="ChEBI" id="CHEBI:49883"/>
        <label>2</label>
    </ligand>
</feature>